<dbReference type="AlphaFoldDB" id="A0AA88E2D6"/>
<organism evidence="2 3">
    <name type="scientific">Ficus carica</name>
    <name type="common">Common fig</name>
    <dbReference type="NCBI Taxonomy" id="3494"/>
    <lineage>
        <taxon>Eukaryota</taxon>
        <taxon>Viridiplantae</taxon>
        <taxon>Streptophyta</taxon>
        <taxon>Embryophyta</taxon>
        <taxon>Tracheophyta</taxon>
        <taxon>Spermatophyta</taxon>
        <taxon>Magnoliopsida</taxon>
        <taxon>eudicotyledons</taxon>
        <taxon>Gunneridae</taxon>
        <taxon>Pentapetalae</taxon>
        <taxon>rosids</taxon>
        <taxon>fabids</taxon>
        <taxon>Rosales</taxon>
        <taxon>Moraceae</taxon>
        <taxon>Ficeae</taxon>
        <taxon>Ficus</taxon>
    </lineage>
</organism>
<comment type="caution">
    <text evidence="2">The sequence shown here is derived from an EMBL/GenBank/DDBJ whole genome shotgun (WGS) entry which is preliminary data.</text>
</comment>
<feature type="compositionally biased region" description="Acidic residues" evidence="1">
    <location>
        <begin position="95"/>
        <end position="111"/>
    </location>
</feature>
<proteinExistence type="predicted"/>
<name>A0AA88E2D6_FICCA</name>
<feature type="region of interest" description="Disordered" evidence="1">
    <location>
        <begin position="85"/>
        <end position="120"/>
    </location>
</feature>
<accession>A0AA88E2D6</accession>
<dbReference type="EMBL" id="BTGU01000216">
    <property type="protein sequence ID" value="GMN65155.1"/>
    <property type="molecule type" value="Genomic_DNA"/>
</dbReference>
<sequence length="120" mass="13825">MRNLLPIFKPCCPIFGGDKAPYKEVREDGGTSLTTSRIDSNSSAVVKDECRLLRMSAAPNDSTEAMKRNALMVDFYKELEAFSEIHHDEPKQNEEEWELFEDDSSREEETQDLYIDKESQ</sequence>
<evidence type="ECO:0000256" key="1">
    <source>
        <dbReference type="SAM" id="MobiDB-lite"/>
    </source>
</evidence>
<dbReference type="Proteomes" id="UP001187192">
    <property type="component" value="Unassembled WGS sequence"/>
</dbReference>
<protein>
    <submittedName>
        <fullName evidence="2">Uncharacterized protein</fullName>
    </submittedName>
</protein>
<keyword evidence="3" id="KW-1185">Reference proteome</keyword>
<evidence type="ECO:0000313" key="3">
    <source>
        <dbReference type="Proteomes" id="UP001187192"/>
    </source>
</evidence>
<feature type="compositionally biased region" description="Basic and acidic residues" evidence="1">
    <location>
        <begin position="85"/>
        <end position="94"/>
    </location>
</feature>
<gene>
    <name evidence="2" type="ORF">TIFTF001_034230</name>
</gene>
<reference evidence="2" key="1">
    <citation type="submission" date="2023-07" db="EMBL/GenBank/DDBJ databases">
        <title>draft genome sequence of fig (Ficus carica).</title>
        <authorList>
            <person name="Takahashi T."/>
            <person name="Nishimura K."/>
        </authorList>
    </citation>
    <scope>NUCLEOTIDE SEQUENCE</scope>
</reference>
<evidence type="ECO:0000313" key="2">
    <source>
        <dbReference type="EMBL" id="GMN65155.1"/>
    </source>
</evidence>